<dbReference type="InterPro" id="IPR029787">
    <property type="entry name" value="Nucleotide_cyclase"/>
</dbReference>
<keyword evidence="5" id="KW-1185">Reference proteome</keyword>
<organism evidence="4 5">
    <name type="scientific">Actinomadura chokoriensis</name>
    <dbReference type="NCBI Taxonomy" id="454156"/>
    <lineage>
        <taxon>Bacteria</taxon>
        <taxon>Bacillati</taxon>
        <taxon>Actinomycetota</taxon>
        <taxon>Actinomycetes</taxon>
        <taxon>Streptosporangiales</taxon>
        <taxon>Thermomonosporaceae</taxon>
        <taxon>Actinomadura</taxon>
    </lineage>
</organism>
<name>A0ABV4QV45_9ACTN</name>
<dbReference type="EMBL" id="JAXCEH010000005">
    <property type="protein sequence ID" value="MFA1554311.1"/>
    <property type="molecule type" value="Genomic_DNA"/>
</dbReference>
<dbReference type="InterPro" id="IPR050503">
    <property type="entry name" value="cAMP-dep_PK_reg_su-like"/>
</dbReference>
<feature type="compositionally biased region" description="Low complexity" evidence="1">
    <location>
        <begin position="257"/>
        <end position="266"/>
    </location>
</feature>
<evidence type="ECO:0000313" key="5">
    <source>
        <dbReference type="Proteomes" id="UP001569904"/>
    </source>
</evidence>
<reference evidence="4 5" key="1">
    <citation type="submission" date="2023-11" db="EMBL/GenBank/DDBJ databases">
        <title>Actinomadura monticuli sp. nov., isolated from volcanic ash.</title>
        <authorList>
            <person name="Lee S.D."/>
            <person name="Yang H."/>
            <person name="Kim I.S."/>
        </authorList>
    </citation>
    <scope>NUCLEOTIDE SEQUENCE [LARGE SCALE GENOMIC DNA]</scope>
    <source>
        <strain evidence="4 5">DSM 45346</strain>
    </source>
</reference>
<protein>
    <submittedName>
        <fullName evidence="4">Cyclic nucleotide-binding domain-containing protein</fullName>
    </submittedName>
</protein>
<dbReference type="PANTHER" id="PTHR11635:SF152">
    <property type="entry name" value="CAMP-DEPENDENT PROTEIN KINASE TYPE I REGULATORY SUBUNIT-RELATED"/>
    <property type="match status" value="1"/>
</dbReference>
<accession>A0ABV4QV45</accession>
<dbReference type="InterPro" id="IPR014710">
    <property type="entry name" value="RmlC-like_jellyroll"/>
</dbReference>
<dbReference type="SUPFAM" id="SSF51206">
    <property type="entry name" value="cAMP-binding domain-like"/>
    <property type="match status" value="1"/>
</dbReference>
<dbReference type="PROSITE" id="PS50125">
    <property type="entry name" value="GUANYLATE_CYCLASE_2"/>
    <property type="match status" value="1"/>
</dbReference>
<dbReference type="PANTHER" id="PTHR11635">
    <property type="entry name" value="CAMP-DEPENDENT PROTEIN KINASE REGULATORY CHAIN"/>
    <property type="match status" value="1"/>
</dbReference>
<dbReference type="Gene3D" id="2.60.120.10">
    <property type="entry name" value="Jelly Rolls"/>
    <property type="match status" value="1"/>
</dbReference>
<proteinExistence type="predicted"/>
<dbReference type="InterPro" id="IPR001054">
    <property type="entry name" value="A/G_cyclase"/>
</dbReference>
<dbReference type="Pfam" id="PF00027">
    <property type="entry name" value="cNMP_binding"/>
    <property type="match status" value="1"/>
</dbReference>
<dbReference type="RefSeq" id="WP_371940702.1">
    <property type="nucleotide sequence ID" value="NZ_JAXCEH010000005.1"/>
</dbReference>
<dbReference type="Proteomes" id="UP001569904">
    <property type="component" value="Unassembled WGS sequence"/>
</dbReference>
<evidence type="ECO:0000259" key="3">
    <source>
        <dbReference type="PROSITE" id="PS50125"/>
    </source>
</evidence>
<dbReference type="SUPFAM" id="SSF55073">
    <property type="entry name" value="Nucleotide cyclase"/>
    <property type="match status" value="1"/>
</dbReference>
<feature type="domain" description="Cyclic nucleotide-binding" evidence="2">
    <location>
        <begin position="60"/>
        <end position="179"/>
    </location>
</feature>
<dbReference type="Gene3D" id="3.30.70.1230">
    <property type="entry name" value="Nucleotide cyclase"/>
    <property type="match status" value="1"/>
</dbReference>
<evidence type="ECO:0000259" key="2">
    <source>
        <dbReference type="PROSITE" id="PS50042"/>
    </source>
</evidence>
<evidence type="ECO:0000313" key="4">
    <source>
        <dbReference type="EMBL" id="MFA1554311.1"/>
    </source>
</evidence>
<feature type="region of interest" description="Disordered" evidence="1">
    <location>
        <begin position="305"/>
        <end position="324"/>
    </location>
</feature>
<feature type="compositionally biased region" description="Low complexity" evidence="1">
    <location>
        <begin position="307"/>
        <end position="324"/>
    </location>
</feature>
<sequence>MDEHARRHDPDEIVRPQPQAAVHPRQAHGEPSTENTGLETRKAVPPASGLPGGSSQRPGFWLSLTTIEKAEFLATAQEVVYAAGTVLWEEGQAADQTIVIKFGSVRVSIERDGRKRIIAFRGPGDIIGERAALMLRRRSATIVAMEPLHALRVTTQQFVTYLSNHPRVVAVMEREMYERLTEQSGHMHGPQSVETGMEQYRAAHSYGAAVQYGSPQPYATVYVPTPPQWSFDPNTAPVQTPADHPYTPTGPYARFGSHTASNSHAASSPYADFGSYGATGPFVASGSHVAPNPYATARPYATAGPYSESGAHSGSGAHATAGPLAANGPNAGDAYVAGGMRPAGKPRVHLAGAAGRSWDPEAAGGGGVAPRLHARSIASPGVAGPSWAGQNCTVVFTDIAGFSSRVRDESDRIEVRQAMYAALRESFAESGVPWDACYSEDRGDGALIVVPPEMPTAAVVDPLIAVLGMRLRRHNHRSSEALRIQLRVAVDVGPVMPDPPGVSGWTIITAARMVDAAPLKERLAATGADLGVIASRFVYDSVIAHSPGYVNAAEYEPIGCKVKETDIEGWIHLHGLPARSAI</sequence>
<evidence type="ECO:0000256" key="1">
    <source>
        <dbReference type="SAM" id="MobiDB-lite"/>
    </source>
</evidence>
<feature type="region of interest" description="Disordered" evidence="1">
    <location>
        <begin position="1"/>
        <end position="55"/>
    </location>
</feature>
<feature type="domain" description="Guanylate cyclase" evidence="3">
    <location>
        <begin position="393"/>
        <end position="514"/>
    </location>
</feature>
<gene>
    <name evidence="4" type="ORF">SM436_11495</name>
</gene>
<dbReference type="InterPro" id="IPR000595">
    <property type="entry name" value="cNMP-bd_dom"/>
</dbReference>
<comment type="caution">
    <text evidence="4">The sequence shown here is derived from an EMBL/GenBank/DDBJ whole genome shotgun (WGS) entry which is preliminary data.</text>
</comment>
<feature type="region of interest" description="Disordered" evidence="1">
    <location>
        <begin position="232"/>
        <end position="266"/>
    </location>
</feature>
<dbReference type="PROSITE" id="PS50042">
    <property type="entry name" value="CNMP_BINDING_3"/>
    <property type="match status" value="1"/>
</dbReference>
<dbReference type="InterPro" id="IPR018490">
    <property type="entry name" value="cNMP-bd_dom_sf"/>
</dbReference>
<feature type="compositionally biased region" description="Basic and acidic residues" evidence="1">
    <location>
        <begin position="1"/>
        <end position="14"/>
    </location>
</feature>
<dbReference type="SMART" id="SM00100">
    <property type="entry name" value="cNMP"/>
    <property type="match status" value="1"/>
</dbReference>
<dbReference type="CDD" id="cd00038">
    <property type="entry name" value="CAP_ED"/>
    <property type="match status" value="1"/>
</dbReference>